<dbReference type="Gene3D" id="1.40.20.10">
    <property type="entry name" value="CHAD domain"/>
    <property type="match status" value="1"/>
</dbReference>
<accession>A0ABT1QMI8</accession>
<comment type="caution">
    <text evidence="4">The sequence shown here is derived from an EMBL/GenBank/DDBJ whole genome shotgun (WGS) entry which is preliminary data.</text>
</comment>
<evidence type="ECO:0000256" key="2">
    <source>
        <dbReference type="SAM" id="MobiDB-lite"/>
    </source>
</evidence>
<dbReference type="PANTHER" id="PTHR39339">
    <property type="entry name" value="SLR1444 PROTEIN"/>
    <property type="match status" value="1"/>
</dbReference>
<dbReference type="Proteomes" id="UP001165498">
    <property type="component" value="Unassembled WGS sequence"/>
</dbReference>
<protein>
    <submittedName>
        <fullName evidence="4">CHAD domain-containing protein</fullName>
    </submittedName>
</protein>
<dbReference type="SMART" id="SM00880">
    <property type="entry name" value="CHAD"/>
    <property type="match status" value="1"/>
</dbReference>
<organism evidence="4 5">
    <name type="scientific">Tahibacter harae</name>
    <dbReference type="NCBI Taxonomy" id="2963937"/>
    <lineage>
        <taxon>Bacteria</taxon>
        <taxon>Pseudomonadati</taxon>
        <taxon>Pseudomonadota</taxon>
        <taxon>Gammaproteobacteria</taxon>
        <taxon>Lysobacterales</taxon>
        <taxon>Rhodanobacteraceae</taxon>
        <taxon>Tahibacter</taxon>
    </lineage>
</organism>
<reference evidence="4" key="1">
    <citation type="submission" date="2022-07" db="EMBL/GenBank/DDBJ databases">
        <title>Tahibacter sp., a new gammaproteobacterium isolated from the silt sample collected at pig farm.</title>
        <authorList>
            <person name="Chen H."/>
        </authorList>
    </citation>
    <scope>NUCLEOTIDE SEQUENCE</scope>
    <source>
        <strain evidence="4">P2K</strain>
    </source>
</reference>
<evidence type="ECO:0000313" key="5">
    <source>
        <dbReference type="Proteomes" id="UP001165498"/>
    </source>
</evidence>
<dbReference type="RefSeq" id="WP_255911258.1">
    <property type="nucleotide sequence ID" value="NZ_JANFQO010000002.1"/>
</dbReference>
<evidence type="ECO:0000256" key="1">
    <source>
        <dbReference type="SAM" id="Coils"/>
    </source>
</evidence>
<dbReference type="InterPro" id="IPR007899">
    <property type="entry name" value="CHAD_dom"/>
</dbReference>
<dbReference type="EMBL" id="JANFQO010000002">
    <property type="protein sequence ID" value="MCQ4163739.1"/>
    <property type="molecule type" value="Genomic_DNA"/>
</dbReference>
<dbReference type="PANTHER" id="PTHR39339:SF1">
    <property type="entry name" value="CHAD DOMAIN-CONTAINING PROTEIN"/>
    <property type="match status" value="1"/>
</dbReference>
<dbReference type="PROSITE" id="PS51708">
    <property type="entry name" value="CHAD"/>
    <property type="match status" value="1"/>
</dbReference>
<evidence type="ECO:0000313" key="4">
    <source>
        <dbReference type="EMBL" id="MCQ4163739.1"/>
    </source>
</evidence>
<sequence>MPAVRPAPTCVNAIPAPPPTLGTLLGRWLQAQLDIIEQQLRRRTHRHGAIHETRKAARRFRAGLELCAALNDDAVAAAGRRVRRIGRKLSPLRDAHVAAETAAAQRKGPLAARWRELQQALRRRRDTLLHQALQADPAFRRLRRQAQRVRTELDALDFAPLEPKQLLQALRDSAARLQRAQRAAQAASATVEQRHRWRRRLRRLRQQLDCLQQITADEQAPAAARQDATLILTQAAEFLPAAERLNALTDELGGQQDSANLRRLLRREPALPHGDELCRSLPRKHPLPQAVLPHTAGRRPKSPPRAPALPSG</sequence>
<feature type="compositionally biased region" description="Pro residues" evidence="2">
    <location>
        <begin position="303"/>
        <end position="312"/>
    </location>
</feature>
<dbReference type="Pfam" id="PF05235">
    <property type="entry name" value="CHAD"/>
    <property type="match status" value="1"/>
</dbReference>
<evidence type="ECO:0000259" key="3">
    <source>
        <dbReference type="PROSITE" id="PS51708"/>
    </source>
</evidence>
<keyword evidence="5" id="KW-1185">Reference proteome</keyword>
<dbReference type="InterPro" id="IPR038186">
    <property type="entry name" value="CHAD_dom_sf"/>
</dbReference>
<name>A0ABT1QMI8_9GAMM</name>
<feature type="coiled-coil region" evidence="1">
    <location>
        <begin position="167"/>
        <end position="214"/>
    </location>
</feature>
<feature type="region of interest" description="Disordered" evidence="2">
    <location>
        <begin position="275"/>
        <end position="312"/>
    </location>
</feature>
<gene>
    <name evidence="4" type="ORF">NM961_03335</name>
</gene>
<feature type="domain" description="CHAD" evidence="3">
    <location>
        <begin position="18"/>
        <end position="308"/>
    </location>
</feature>
<keyword evidence="1" id="KW-0175">Coiled coil</keyword>
<proteinExistence type="predicted"/>